<keyword evidence="1" id="KW-0418">Kinase</keyword>
<evidence type="ECO:0000313" key="2">
    <source>
        <dbReference type="Proteomes" id="UP001055072"/>
    </source>
</evidence>
<name>A0ACB8TNM0_9APHY</name>
<evidence type="ECO:0000313" key="1">
    <source>
        <dbReference type="EMBL" id="KAI0083554.1"/>
    </source>
</evidence>
<sequence length="469" mass="52922">MSDKLRFPKIDGFQLVQEIGGGGFSTVYRAVNIANHRVAACKMVTLTMETTEAERKTLDKEMRVHTALKHKNVLEFFNAFVVEPKKPSPYHPGIYMLLELAAGGDLFDKIAPDVGVREDIAQHYFHQLAVGLEYIHGEGICHRDLKPENILLDAAGTLKISDFGLSAVYKLKENGKTRLLNERCGSMPYVAPELNSNIPYEAEPIDVWGIGVILFTLLSGSTPWDEPTQKSYEYQKYLTGELFNDDPWNRFGREALELITGILAPDPSKRMTLPEIFRHSWMRRPSTVVTRGGLSALAEGLTESLRQNGDLEIATPSLSPVGRTDRDGDQIMLTAAYQSQFTQSLMLFSQTQAGRRYTPVLTRFYSSLLPGILLPLITESLTDLKVKWKVSDPKKPTDGAQRWKMRVGGFDKRKLIFKGTIELEEFENGDHKGTFCVMHRDQGNPISWRTLWKSLIMSPAVEPHVYKKQ</sequence>
<proteinExistence type="predicted"/>
<accession>A0ACB8TNM0</accession>
<protein>
    <submittedName>
        <fullName evidence="1">CAMK/CAMKL/CHK1 protein kinase</fullName>
    </submittedName>
</protein>
<reference evidence="1" key="1">
    <citation type="journal article" date="2021" name="Environ. Microbiol.">
        <title>Gene family expansions and transcriptome signatures uncover fungal adaptations to wood decay.</title>
        <authorList>
            <person name="Hage H."/>
            <person name="Miyauchi S."/>
            <person name="Viragh M."/>
            <person name="Drula E."/>
            <person name="Min B."/>
            <person name="Chaduli D."/>
            <person name="Navarro D."/>
            <person name="Favel A."/>
            <person name="Norest M."/>
            <person name="Lesage-Meessen L."/>
            <person name="Balint B."/>
            <person name="Merenyi Z."/>
            <person name="de Eugenio L."/>
            <person name="Morin E."/>
            <person name="Martinez A.T."/>
            <person name="Baldrian P."/>
            <person name="Stursova M."/>
            <person name="Martinez M.J."/>
            <person name="Novotny C."/>
            <person name="Magnuson J.K."/>
            <person name="Spatafora J.W."/>
            <person name="Maurice S."/>
            <person name="Pangilinan J."/>
            <person name="Andreopoulos W."/>
            <person name="LaButti K."/>
            <person name="Hundley H."/>
            <person name="Na H."/>
            <person name="Kuo A."/>
            <person name="Barry K."/>
            <person name="Lipzen A."/>
            <person name="Henrissat B."/>
            <person name="Riley R."/>
            <person name="Ahrendt S."/>
            <person name="Nagy L.G."/>
            <person name="Grigoriev I.V."/>
            <person name="Martin F."/>
            <person name="Rosso M.N."/>
        </authorList>
    </citation>
    <scope>NUCLEOTIDE SEQUENCE</scope>
    <source>
        <strain evidence="1">CBS 384.51</strain>
    </source>
</reference>
<keyword evidence="1" id="KW-0808">Transferase</keyword>
<comment type="caution">
    <text evidence="1">The sequence shown here is derived from an EMBL/GenBank/DDBJ whole genome shotgun (WGS) entry which is preliminary data.</text>
</comment>
<gene>
    <name evidence="1" type="ORF">BDY19DRAFT_977331</name>
</gene>
<dbReference type="EMBL" id="MU274960">
    <property type="protein sequence ID" value="KAI0083554.1"/>
    <property type="molecule type" value="Genomic_DNA"/>
</dbReference>
<organism evidence="1 2">
    <name type="scientific">Irpex rosettiformis</name>
    <dbReference type="NCBI Taxonomy" id="378272"/>
    <lineage>
        <taxon>Eukaryota</taxon>
        <taxon>Fungi</taxon>
        <taxon>Dikarya</taxon>
        <taxon>Basidiomycota</taxon>
        <taxon>Agaricomycotina</taxon>
        <taxon>Agaricomycetes</taxon>
        <taxon>Polyporales</taxon>
        <taxon>Irpicaceae</taxon>
        <taxon>Irpex</taxon>
    </lineage>
</organism>
<dbReference type="Proteomes" id="UP001055072">
    <property type="component" value="Unassembled WGS sequence"/>
</dbReference>
<keyword evidence="2" id="KW-1185">Reference proteome</keyword>